<dbReference type="InterPro" id="IPR037068">
    <property type="entry name" value="DNA_primase_core_N_sf"/>
</dbReference>
<dbReference type="GO" id="GO:0003899">
    <property type="term" value="F:DNA-directed RNA polymerase activity"/>
    <property type="evidence" value="ECO:0007669"/>
    <property type="project" value="InterPro"/>
</dbReference>
<dbReference type="SUPFAM" id="SSF56731">
    <property type="entry name" value="DNA primase core"/>
    <property type="match status" value="1"/>
</dbReference>
<evidence type="ECO:0000256" key="2">
    <source>
        <dbReference type="ARBA" id="ARBA00022771"/>
    </source>
</evidence>
<dbReference type="InterPro" id="IPR002694">
    <property type="entry name" value="Znf_CHC2"/>
</dbReference>
<accession>A0A512D6M4</accession>
<keyword evidence="2" id="KW-0863">Zinc-finger</keyword>
<dbReference type="InterPro" id="IPR036977">
    <property type="entry name" value="DNA_primase_Znf_CHC2"/>
</dbReference>
<proteinExistence type="predicted"/>
<dbReference type="Pfam" id="PF08275">
    <property type="entry name" value="DNAG_N"/>
    <property type="match status" value="1"/>
</dbReference>
<comment type="caution">
    <text evidence="6">The sequence shown here is derived from an EMBL/GenBank/DDBJ whole genome shotgun (WGS) entry which is preliminary data.</text>
</comment>
<dbReference type="PANTHER" id="PTHR30313">
    <property type="entry name" value="DNA PRIMASE"/>
    <property type="match status" value="1"/>
</dbReference>
<dbReference type="InterPro" id="IPR050219">
    <property type="entry name" value="DnaG_primase"/>
</dbReference>
<dbReference type="GO" id="GO:0005737">
    <property type="term" value="C:cytoplasm"/>
    <property type="evidence" value="ECO:0007669"/>
    <property type="project" value="TreeGrafter"/>
</dbReference>
<keyword evidence="3" id="KW-0862">Zinc</keyword>
<gene>
    <name evidence="6" type="ORF">TAE01_37100</name>
</gene>
<feature type="domain" description="Zinc finger CHC2-type" evidence="5">
    <location>
        <begin position="37"/>
        <end position="91"/>
    </location>
</feature>
<dbReference type="GO" id="GO:0008270">
    <property type="term" value="F:zinc ion binding"/>
    <property type="evidence" value="ECO:0007669"/>
    <property type="project" value="UniProtKB-KW"/>
</dbReference>
<dbReference type="Gene3D" id="3.90.980.10">
    <property type="entry name" value="DNA primase, catalytic core, N-terminal domain"/>
    <property type="match status" value="1"/>
</dbReference>
<name>A0A512D6M4_9MICO</name>
<evidence type="ECO:0000256" key="1">
    <source>
        <dbReference type="ARBA" id="ARBA00022723"/>
    </source>
</evidence>
<dbReference type="Pfam" id="PF13155">
    <property type="entry name" value="Toprim_2"/>
    <property type="match status" value="1"/>
</dbReference>
<evidence type="ECO:0000313" key="7">
    <source>
        <dbReference type="Proteomes" id="UP000321534"/>
    </source>
</evidence>
<dbReference type="SMART" id="SM00400">
    <property type="entry name" value="ZnF_CHCC"/>
    <property type="match status" value="1"/>
</dbReference>
<keyword evidence="7" id="KW-1185">Reference proteome</keyword>
<evidence type="ECO:0000313" key="6">
    <source>
        <dbReference type="EMBL" id="GEO31900.1"/>
    </source>
</evidence>
<dbReference type="EMBL" id="BJYX01000030">
    <property type="protein sequence ID" value="GEO31900.1"/>
    <property type="molecule type" value="Genomic_DNA"/>
</dbReference>
<dbReference type="Gene3D" id="3.90.580.10">
    <property type="entry name" value="Zinc finger, CHC2-type domain"/>
    <property type="match status" value="1"/>
</dbReference>
<dbReference type="InterPro" id="IPR013264">
    <property type="entry name" value="DNAG_N"/>
</dbReference>
<evidence type="ECO:0000256" key="3">
    <source>
        <dbReference type="ARBA" id="ARBA00022833"/>
    </source>
</evidence>
<reference evidence="6 7" key="1">
    <citation type="submission" date="2019-07" db="EMBL/GenBank/DDBJ databases">
        <title>Whole genome shotgun sequence of Terrabacter aerolatus NBRC 106305.</title>
        <authorList>
            <person name="Hosoyama A."/>
            <person name="Uohara A."/>
            <person name="Ohji S."/>
            <person name="Ichikawa N."/>
        </authorList>
    </citation>
    <scope>NUCLEOTIDE SEQUENCE [LARGE SCALE GENOMIC DNA]</scope>
    <source>
        <strain evidence="6 7">NBRC 106305</strain>
    </source>
</reference>
<dbReference type="Gene3D" id="3.40.1360.10">
    <property type="match status" value="1"/>
</dbReference>
<dbReference type="GO" id="GO:0003677">
    <property type="term" value="F:DNA binding"/>
    <property type="evidence" value="ECO:0007669"/>
    <property type="project" value="InterPro"/>
</dbReference>
<dbReference type="AlphaFoldDB" id="A0A512D6M4"/>
<dbReference type="GO" id="GO:0006269">
    <property type="term" value="P:DNA replication, synthesis of primer"/>
    <property type="evidence" value="ECO:0007669"/>
    <property type="project" value="TreeGrafter"/>
</dbReference>
<dbReference type="Proteomes" id="UP000321534">
    <property type="component" value="Unassembled WGS sequence"/>
</dbReference>
<dbReference type="PANTHER" id="PTHR30313:SF2">
    <property type="entry name" value="DNA PRIMASE"/>
    <property type="match status" value="1"/>
</dbReference>
<feature type="region of interest" description="Disordered" evidence="4">
    <location>
        <begin position="463"/>
        <end position="482"/>
    </location>
</feature>
<dbReference type="Pfam" id="PF01807">
    <property type="entry name" value="Zn_ribbon_DnaG"/>
    <property type="match status" value="1"/>
</dbReference>
<sequence>MTLQRPSVDVEAIRARHPLPEVMAAAGVELQPRGHGYIGCCPFHEDATPSLSVDGVPDRFHCFGCGASGDVIDFVQRTRNLGFLEAVAELDGGQYREHALTLVRPGPRLRAAPDLAAAAIASERAFEINQLAWEHFATPVGTSFAAHYLQRRRGLDLEPLTHEFTGQRFVGHATHGWAALTEHLKSKGLNDDELIGMDLAMRTRGGRLIDTYRNRLIFPITNASGQIHGFIGRDISGHPAAPKYRNPTRTPVFDKSQVLYRPTHQPLAVDAQVLVVEGAIDALAVAAATAASGTTQRVAACSTNGVSASPAQVQAVLALTHRPPRIAFDGDDAGQQGTVRWVAEACLKQRSPVLATRMPPGTDPADWLATHGPNGLQDLLAAPSGSAADDVPTTIVPGRDIIRALLYKADDPIRDAIDLIATLASQLPSTERRQLLRDSAAEMTRHGWNPCDTYAKALEEAMSEQPNHRPAVWRPAASPSLI</sequence>
<keyword evidence="1" id="KW-0479">Metal-binding</keyword>
<protein>
    <recommendedName>
        <fullName evidence="5">Zinc finger CHC2-type domain-containing protein</fullName>
    </recommendedName>
</protein>
<organism evidence="6 7">
    <name type="scientific">Terrabacter aerolatus</name>
    <dbReference type="NCBI Taxonomy" id="422442"/>
    <lineage>
        <taxon>Bacteria</taxon>
        <taxon>Bacillati</taxon>
        <taxon>Actinomycetota</taxon>
        <taxon>Actinomycetes</taxon>
        <taxon>Micrococcales</taxon>
        <taxon>Intrasporangiaceae</taxon>
        <taxon>Terrabacter</taxon>
    </lineage>
</organism>
<evidence type="ECO:0000259" key="5">
    <source>
        <dbReference type="SMART" id="SM00400"/>
    </source>
</evidence>
<evidence type="ECO:0000256" key="4">
    <source>
        <dbReference type="SAM" id="MobiDB-lite"/>
    </source>
</evidence>
<dbReference type="SUPFAM" id="SSF57783">
    <property type="entry name" value="Zinc beta-ribbon"/>
    <property type="match status" value="1"/>
</dbReference>